<comment type="catalytic activity">
    <reaction evidence="5">
        <text>pretRNA = a 3'-half-tRNA molecule with a 5'-OH end + a 5'-half-tRNA molecule with a 2',3'-cyclic phosphate end + an intron with a 2',3'-cyclic phosphate and a 5'-hydroxyl terminus.</text>
        <dbReference type="EC" id="4.6.1.16"/>
    </reaction>
</comment>
<dbReference type="Pfam" id="PF01974">
    <property type="entry name" value="tRNA_int_endo"/>
    <property type="match status" value="1"/>
</dbReference>
<dbReference type="CDD" id="cd22363">
    <property type="entry name" value="tRNA-intron_lyase_C"/>
    <property type="match status" value="1"/>
</dbReference>
<feature type="region of interest" description="Disordered" evidence="6">
    <location>
        <begin position="328"/>
        <end position="348"/>
    </location>
</feature>
<keyword evidence="7" id="KW-1133">Transmembrane helix</keyword>
<dbReference type="EMBL" id="CAMXCT030000610">
    <property type="protein sequence ID" value="CAL4768413.1"/>
    <property type="molecule type" value="Genomic_DNA"/>
</dbReference>
<dbReference type="GO" id="GO:0005634">
    <property type="term" value="C:nucleus"/>
    <property type="evidence" value="ECO:0007669"/>
    <property type="project" value="UniProtKB-ARBA"/>
</dbReference>
<dbReference type="GO" id="GO:0000213">
    <property type="term" value="F:tRNA-intron lyase activity"/>
    <property type="evidence" value="ECO:0007669"/>
    <property type="project" value="UniProtKB-EC"/>
</dbReference>
<comment type="caution">
    <text evidence="9">The sequence shown here is derived from an EMBL/GenBank/DDBJ whole genome shotgun (WGS) entry which is preliminary data.</text>
</comment>
<dbReference type="GO" id="GO:0000379">
    <property type="term" value="P:tRNA-type intron splice site recognition and cleavage"/>
    <property type="evidence" value="ECO:0007669"/>
    <property type="project" value="TreeGrafter"/>
</dbReference>
<name>A0A9P1BZG2_9DINO</name>
<dbReference type="EMBL" id="CAMXCT020000610">
    <property type="protein sequence ID" value="CAL1134476.1"/>
    <property type="molecule type" value="Genomic_DNA"/>
</dbReference>
<evidence type="ECO:0000259" key="8">
    <source>
        <dbReference type="Pfam" id="PF01974"/>
    </source>
</evidence>
<keyword evidence="7" id="KW-0472">Membrane</keyword>
<protein>
    <recommendedName>
        <fullName evidence="2">tRNA-intron lyase</fullName>
        <ecNumber evidence="2">4.6.1.16</ecNumber>
    </recommendedName>
</protein>
<sequence>MAATSSRSPDREKVEMQDVVLDFDVARQLRRRSLARQVALPLGTRPSNPQQNAQLGAPFAYDPALDADAAHNSKEAAAVQADLTARGYFVVSALRHGFDFVVYEGDPARHHGSYFVVVLQGDKDISPRQLVLWHRLAASAHKSILLSAVEGESGASVRALGEEDSRKEGRQQFKMLVEVELSNQHVVKMSGRPSPDRYRSLRRQEATDQSLQRQEATEDSDSGSGYSGDDKRWSAGRPRKRCRFQLIVPTVLMGVCCVGIFLMSWKVQEHLHPLGGIANPQAENNAESDFDAPKEVLELQELPPPGCPNICGTFVPCIAGLTKATTTTVTTTTTSSTSSTSTTTSSSS</sequence>
<dbReference type="InterPro" id="IPR036167">
    <property type="entry name" value="tRNA_intron_Endo_cat-like_sf"/>
</dbReference>
<feature type="compositionally biased region" description="Basic and acidic residues" evidence="6">
    <location>
        <begin position="194"/>
        <end position="206"/>
    </location>
</feature>
<evidence type="ECO:0000256" key="2">
    <source>
        <dbReference type="ARBA" id="ARBA00012573"/>
    </source>
</evidence>
<proteinExistence type="inferred from homology"/>
<reference evidence="9" key="1">
    <citation type="submission" date="2022-10" db="EMBL/GenBank/DDBJ databases">
        <authorList>
            <person name="Chen Y."/>
            <person name="Dougan E. K."/>
            <person name="Chan C."/>
            <person name="Rhodes N."/>
            <person name="Thang M."/>
        </authorList>
    </citation>
    <scope>NUCLEOTIDE SEQUENCE</scope>
</reference>
<dbReference type="GO" id="GO:0003676">
    <property type="term" value="F:nucleic acid binding"/>
    <property type="evidence" value="ECO:0007669"/>
    <property type="project" value="InterPro"/>
</dbReference>
<keyword evidence="11" id="KW-0540">Nuclease</keyword>
<keyword evidence="11" id="KW-0378">Hydrolase</keyword>
<dbReference type="AlphaFoldDB" id="A0A9P1BZG2"/>
<evidence type="ECO:0000256" key="6">
    <source>
        <dbReference type="SAM" id="MobiDB-lite"/>
    </source>
</evidence>
<evidence type="ECO:0000313" key="10">
    <source>
        <dbReference type="EMBL" id="CAL1134476.1"/>
    </source>
</evidence>
<dbReference type="PANTHER" id="PTHR13070:SF0">
    <property type="entry name" value="TRNA-SPLICING ENDONUCLEASE SUBUNIT SEN34"/>
    <property type="match status" value="1"/>
</dbReference>
<feature type="region of interest" description="Disordered" evidence="6">
    <location>
        <begin position="188"/>
        <end position="235"/>
    </location>
</feature>
<evidence type="ECO:0000256" key="1">
    <source>
        <dbReference type="ARBA" id="ARBA00008078"/>
    </source>
</evidence>
<comment type="similarity">
    <text evidence="1">Belongs to the tRNA-intron endonuclease family.</text>
</comment>
<evidence type="ECO:0000256" key="5">
    <source>
        <dbReference type="ARBA" id="ARBA00034031"/>
    </source>
</evidence>
<evidence type="ECO:0000313" key="9">
    <source>
        <dbReference type="EMBL" id="CAI3981101.1"/>
    </source>
</evidence>
<dbReference type="EC" id="4.6.1.16" evidence="2"/>
<feature type="non-terminal residue" evidence="9">
    <location>
        <position position="348"/>
    </location>
</feature>
<feature type="transmembrane region" description="Helical" evidence="7">
    <location>
        <begin position="246"/>
        <end position="265"/>
    </location>
</feature>
<keyword evidence="12" id="KW-1185">Reference proteome</keyword>
<dbReference type="InterPro" id="IPR006677">
    <property type="entry name" value="tRNA_intron_Endonuc_cat-like"/>
</dbReference>
<gene>
    <name evidence="9" type="ORF">C1SCF055_LOCUS8923</name>
</gene>
<evidence type="ECO:0000256" key="4">
    <source>
        <dbReference type="ARBA" id="ARBA00023239"/>
    </source>
</evidence>
<dbReference type="EMBL" id="CAMXCT010000610">
    <property type="protein sequence ID" value="CAI3981101.1"/>
    <property type="molecule type" value="Genomic_DNA"/>
</dbReference>
<dbReference type="Gene3D" id="3.40.1350.10">
    <property type="match status" value="1"/>
</dbReference>
<keyword evidence="4" id="KW-0456">Lyase</keyword>
<evidence type="ECO:0000313" key="11">
    <source>
        <dbReference type="EMBL" id="CAL4768413.1"/>
    </source>
</evidence>
<dbReference type="OrthoDB" id="48041at2759"/>
<keyword evidence="3" id="KW-0819">tRNA processing</keyword>
<keyword evidence="7" id="KW-0812">Transmembrane</keyword>
<keyword evidence="11" id="KW-0255">Endonuclease</keyword>
<accession>A0A9P1BZG2</accession>
<dbReference type="InterPro" id="IPR011856">
    <property type="entry name" value="tRNA_endonuc-like_dom_sf"/>
</dbReference>
<evidence type="ECO:0000256" key="7">
    <source>
        <dbReference type="SAM" id="Phobius"/>
    </source>
</evidence>
<dbReference type="PANTHER" id="PTHR13070">
    <property type="entry name" value="TRNA-SPLICING ENDONUCLEASE SUBUNIT SEN34-RELATED"/>
    <property type="match status" value="1"/>
</dbReference>
<dbReference type="SUPFAM" id="SSF53032">
    <property type="entry name" value="tRNA-intron endonuclease catalytic domain-like"/>
    <property type="match status" value="1"/>
</dbReference>
<evidence type="ECO:0000256" key="3">
    <source>
        <dbReference type="ARBA" id="ARBA00022694"/>
    </source>
</evidence>
<dbReference type="Proteomes" id="UP001152797">
    <property type="component" value="Unassembled WGS sequence"/>
</dbReference>
<reference evidence="10" key="2">
    <citation type="submission" date="2024-04" db="EMBL/GenBank/DDBJ databases">
        <authorList>
            <person name="Chen Y."/>
            <person name="Shah S."/>
            <person name="Dougan E. K."/>
            <person name="Thang M."/>
            <person name="Chan C."/>
        </authorList>
    </citation>
    <scope>NUCLEOTIDE SEQUENCE [LARGE SCALE GENOMIC DNA]</scope>
</reference>
<feature type="domain" description="tRNA intron endonuclease catalytic" evidence="8">
    <location>
        <begin position="78"/>
        <end position="151"/>
    </location>
</feature>
<organism evidence="9">
    <name type="scientific">Cladocopium goreaui</name>
    <dbReference type="NCBI Taxonomy" id="2562237"/>
    <lineage>
        <taxon>Eukaryota</taxon>
        <taxon>Sar</taxon>
        <taxon>Alveolata</taxon>
        <taxon>Dinophyceae</taxon>
        <taxon>Suessiales</taxon>
        <taxon>Symbiodiniaceae</taxon>
        <taxon>Cladocopium</taxon>
    </lineage>
</organism>
<evidence type="ECO:0000313" key="12">
    <source>
        <dbReference type="Proteomes" id="UP001152797"/>
    </source>
</evidence>